<evidence type="ECO:0000313" key="9">
    <source>
        <dbReference type="EMBL" id="CAJ0590315.1"/>
    </source>
</evidence>
<dbReference type="InterPro" id="IPR050198">
    <property type="entry name" value="Non-receptor_tyrosine_kinases"/>
</dbReference>
<evidence type="ECO:0000256" key="6">
    <source>
        <dbReference type="PROSITE-ProRule" id="PRU10141"/>
    </source>
</evidence>
<dbReference type="InterPro" id="IPR008266">
    <property type="entry name" value="Tyr_kinase_AS"/>
</dbReference>
<dbReference type="InterPro" id="IPR020635">
    <property type="entry name" value="Tyr_kinase_cat_dom"/>
</dbReference>
<dbReference type="Pfam" id="PF07714">
    <property type="entry name" value="PK_Tyr_Ser-Thr"/>
    <property type="match status" value="1"/>
</dbReference>
<dbReference type="PROSITE" id="PS50011">
    <property type="entry name" value="PROTEIN_KINASE_DOM"/>
    <property type="match status" value="1"/>
</dbReference>
<keyword evidence="1 4" id="KW-0547">Nucleotide-binding</keyword>
<feature type="binding site" evidence="4">
    <location>
        <position position="194"/>
    </location>
    <ligand>
        <name>ATP</name>
        <dbReference type="ChEBI" id="CHEBI:30616"/>
    </ligand>
</feature>
<dbReference type="InterPro" id="IPR000719">
    <property type="entry name" value="Prot_kinase_dom"/>
</dbReference>
<feature type="domain" description="Protein kinase" evidence="8">
    <location>
        <begin position="61"/>
        <end position="318"/>
    </location>
</feature>
<dbReference type="Proteomes" id="UP001176961">
    <property type="component" value="Unassembled WGS sequence"/>
</dbReference>
<evidence type="ECO:0000256" key="2">
    <source>
        <dbReference type="ARBA" id="ARBA00022840"/>
    </source>
</evidence>
<evidence type="ECO:0000256" key="3">
    <source>
        <dbReference type="PIRSR" id="PIRSR000615-1"/>
    </source>
</evidence>
<evidence type="ECO:0000313" key="10">
    <source>
        <dbReference type="Proteomes" id="UP001176961"/>
    </source>
</evidence>
<dbReference type="GO" id="GO:0046872">
    <property type="term" value="F:metal ion binding"/>
    <property type="evidence" value="ECO:0007669"/>
    <property type="project" value="UniProtKB-KW"/>
</dbReference>
<protein>
    <recommendedName>
        <fullName evidence="8">Protein kinase domain-containing protein</fullName>
    </recommendedName>
</protein>
<feature type="binding site" evidence="5">
    <location>
        <position position="208"/>
    </location>
    <ligand>
        <name>Mg(2+)</name>
        <dbReference type="ChEBI" id="CHEBI:18420"/>
    </ligand>
</feature>
<keyword evidence="7" id="KW-0472">Membrane</keyword>
<accession>A0AA36DNH3</accession>
<dbReference type="SMART" id="SM00219">
    <property type="entry name" value="TyrKc"/>
    <property type="match status" value="1"/>
</dbReference>
<dbReference type="Gene3D" id="1.10.510.10">
    <property type="entry name" value="Transferase(Phosphotransferase) domain 1"/>
    <property type="match status" value="1"/>
</dbReference>
<sequence length="395" mass="45001">IRNIIIYHRRGKWFLEESRKFDSAALLFAYYMNNPIMLDKVSILLQRGVGFCRWEYTHRNLKLVKTVGRGAYGEVKLAELRKRNGKVLAVAVKTLSRKTGIKVSPKLIKEILKESRIMRRLRHPNIVSFIGVVLVDHPLYIILEYVQGGALDSYLRKNKDKITSEERMKLVMGVAWGMEYLHQNNIIHRDIAARNCLCDKTFSVKISDFGLSRKGSVYKMKTMQKMPIKYMAPESLSCFLFSPKTDVYTFGILVYEVYACKEPYQGCSTAEVRSMVIAGKVNKLPDNVPSDVASFVNDKVWNINPVNRPDSHQIVQFFEKKTGLNLPQSAFDDLLTDANTMEASRSEPQSAKAHETSTKTAILEVMEQSHEQNAPKPVFGALADLGNFQFCQLQC</sequence>
<dbReference type="InterPro" id="IPR001245">
    <property type="entry name" value="Ser-Thr/Tyr_kinase_cat_dom"/>
</dbReference>
<dbReference type="InterPro" id="IPR011009">
    <property type="entry name" value="Kinase-like_dom_sf"/>
</dbReference>
<organism evidence="9 10">
    <name type="scientific">Cylicocyclus nassatus</name>
    <name type="common">Nematode worm</name>
    <dbReference type="NCBI Taxonomy" id="53992"/>
    <lineage>
        <taxon>Eukaryota</taxon>
        <taxon>Metazoa</taxon>
        <taxon>Ecdysozoa</taxon>
        <taxon>Nematoda</taxon>
        <taxon>Chromadorea</taxon>
        <taxon>Rhabditida</taxon>
        <taxon>Rhabditina</taxon>
        <taxon>Rhabditomorpha</taxon>
        <taxon>Strongyloidea</taxon>
        <taxon>Strongylidae</taxon>
        <taxon>Cylicocyclus</taxon>
    </lineage>
</organism>
<gene>
    <name evidence="9" type="ORF">CYNAS_LOCUS2298</name>
</gene>
<feature type="non-terminal residue" evidence="9">
    <location>
        <position position="1"/>
    </location>
</feature>
<dbReference type="PANTHER" id="PTHR24418">
    <property type="entry name" value="TYROSINE-PROTEIN KINASE"/>
    <property type="match status" value="1"/>
</dbReference>
<reference evidence="9" key="1">
    <citation type="submission" date="2023-07" db="EMBL/GenBank/DDBJ databases">
        <authorList>
            <consortium name="CYATHOMIX"/>
        </authorList>
    </citation>
    <scope>NUCLEOTIDE SEQUENCE</scope>
    <source>
        <strain evidence="9">N/A</strain>
    </source>
</reference>
<feature type="binding site" evidence="6">
    <location>
        <position position="93"/>
    </location>
    <ligand>
        <name>ATP</name>
        <dbReference type="ChEBI" id="CHEBI:30616"/>
    </ligand>
</feature>
<evidence type="ECO:0000256" key="4">
    <source>
        <dbReference type="PIRSR" id="PIRSR000615-2"/>
    </source>
</evidence>
<dbReference type="GO" id="GO:0005524">
    <property type="term" value="F:ATP binding"/>
    <property type="evidence" value="ECO:0007669"/>
    <property type="project" value="UniProtKB-UniRule"/>
</dbReference>
<feature type="active site" description="Proton acceptor" evidence="3">
    <location>
        <position position="190"/>
    </location>
</feature>
<keyword evidence="5" id="KW-0460">Magnesium</keyword>
<proteinExistence type="predicted"/>
<evidence type="ECO:0000256" key="1">
    <source>
        <dbReference type="ARBA" id="ARBA00022741"/>
    </source>
</evidence>
<dbReference type="AlphaFoldDB" id="A0AA36DNH3"/>
<evidence type="ECO:0000256" key="5">
    <source>
        <dbReference type="PIRSR" id="PIRSR000615-3"/>
    </source>
</evidence>
<keyword evidence="7" id="KW-0812">Transmembrane</keyword>
<comment type="caution">
    <text evidence="9">The sequence shown here is derived from an EMBL/GenBank/DDBJ whole genome shotgun (WGS) entry which is preliminary data.</text>
</comment>
<dbReference type="PIRSF" id="PIRSF000615">
    <property type="entry name" value="TyrPK_CSF1-R"/>
    <property type="match status" value="1"/>
</dbReference>
<evidence type="ECO:0000256" key="7">
    <source>
        <dbReference type="SAM" id="Phobius"/>
    </source>
</evidence>
<keyword evidence="10" id="KW-1185">Reference proteome</keyword>
<dbReference type="GO" id="GO:0004713">
    <property type="term" value="F:protein tyrosine kinase activity"/>
    <property type="evidence" value="ECO:0007669"/>
    <property type="project" value="InterPro"/>
</dbReference>
<dbReference type="PROSITE" id="PS00107">
    <property type="entry name" value="PROTEIN_KINASE_ATP"/>
    <property type="match status" value="1"/>
</dbReference>
<feature type="transmembrane region" description="Helical" evidence="7">
    <location>
        <begin position="126"/>
        <end position="143"/>
    </location>
</feature>
<dbReference type="CDD" id="cd00192">
    <property type="entry name" value="PTKc"/>
    <property type="match status" value="1"/>
</dbReference>
<dbReference type="PROSITE" id="PS00109">
    <property type="entry name" value="PROTEIN_KINASE_TYR"/>
    <property type="match status" value="1"/>
</dbReference>
<evidence type="ECO:0000259" key="8">
    <source>
        <dbReference type="PROSITE" id="PS50011"/>
    </source>
</evidence>
<feature type="binding site" evidence="5">
    <location>
        <position position="195"/>
    </location>
    <ligand>
        <name>Mg(2+)</name>
        <dbReference type="ChEBI" id="CHEBI:18420"/>
    </ligand>
</feature>
<keyword evidence="7" id="KW-1133">Transmembrane helix</keyword>
<dbReference type="PRINTS" id="PR00109">
    <property type="entry name" value="TYRKINASE"/>
</dbReference>
<keyword evidence="5" id="KW-0479">Metal-binding</keyword>
<keyword evidence="2 4" id="KW-0067">ATP-binding</keyword>
<dbReference type="SUPFAM" id="SSF56112">
    <property type="entry name" value="Protein kinase-like (PK-like)"/>
    <property type="match status" value="1"/>
</dbReference>
<dbReference type="InterPro" id="IPR017441">
    <property type="entry name" value="Protein_kinase_ATP_BS"/>
</dbReference>
<name>A0AA36DNH3_CYLNA</name>
<dbReference type="EMBL" id="CATQJL010000001">
    <property type="protein sequence ID" value="CAJ0590315.1"/>
    <property type="molecule type" value="Genomic_DNA"/>
</dbReference>